<dbReference type="GO" id="GO:0003677">
    <property type="term" value="F:DNA binding"/>
    <property type="evidence" value="ECO:0007669"/>
    <property type="project" value="UniProtKB-KW"/>
</dbReference>
<keyword evidence="2" id="KW-0805">Transcription regulation</keyword>
<evidence type="ECO:0000256" key="1">
    <source>
        <dbReference type="ARBA" id="ARBA00009437"/>
    </source>
</evidence>
<keyword evidence="4" id="KW-0804">Transcription</keyword>
<feature type="domain" description="HTH lysR-type" evidence="5">
    <location>
        <begin position="1"/>
        <end position="61"/>
    </location>
</feature>
<dbReference type="Gene3D" id="1.10.10.10">
    <property type="entry name" value="Winged helix-like DNA-binding domain superfamily/Winged helix DNA-binding domain"/>
    <property type="match status" value="1"/>
</dbReference>
<keyword evidence="3 6" id="KW-0238">DNA-binding</keyword>
<dbReference type="Pfam" id="PF00126">
    <property type="entry name" value="HTH_1"/>
    <property type="match status" value="1"/>
</dbReference>
<evidence type="ECO:0000259" key="5">
    <source>
        <dbReference type="PROSITE" id="PS50931"/>
    </source>
</evidence>
<dbReference type="FunFam" id="1.10.10.10:FF:000325">
    <property type="entry name" value="Transcriptional regulator, LysR family"/>
    <property type="match status" value="1"/>
</dbReference>
<dbReference type="InterPro" id="IPR036390">
    <property type="entry name" value="WH_DNA-bd_sf"/>
</dbReference>
<dbReference type="InterPro" id="IPR000847">
    <property type="entry name" value="LysR_HTH_N"/>
</dbReference>
<evidence type="ECO:0000256" key="4">
    <source>
        <dbReference type="ARBA" id="ARBA00023163"/>
    </source>
</evidence>
<evidence type="ECO:0000256" key="3">
    <source>
        <dbReference type="ARBA" id="ARBA00023125"/>
    </source>
</evidence>
<protein>
    <submittedName>
        <fullName evidence="6">DNA-binding transcriptional regulator</fullName>
    </submittedName>
</protein>
<dbReference type="AlphaFoldDB" id="A0A2X3K4B8"/>
<dbReference type="EMBL" id="UARW01000010">
    <property type="protein sequence ID" value="SQD01804.1"/>
    <property type="molecule type" value="Genomic_DNA"/>
</dbReference>
<dbReference type="SUPFAM" id="SSF53850">
    <property type="entry name" value="Periplasmic binding protein-like II"/>
    <property type="match status" value="1"/>
</dbReference>
<evidence type="ECO:0000313" key="6">
    <source>
        <dbReference type="EMBL" id="SQD01804.1"/>
    </source>
</evidence>
<evidence type="ECO:0000256" key="2">
    <source>
        <dbReference type="ARBA" id="ARBA00023015"/>
    </source>
</evidence>
<accession>A0A2X3K4B8</accession>
<comment type="similarity">
    <text evidence="1">Belongs to the LysR transcriptional regulatory family.</text>
</comment>
<dbReference type="SUPFAM" id="SSF46785">
    <property type="entry name" value="Winged helix' DNA-binding domain"/>
    <property type="match status" value="1"/>
</dbReference>
<dbReference type="GO" id="GO:0003700">
    <property type="term" value="F:DNA-binding transcription factor activity"/>
    <property type="evidence" value="ECO:0007669"/>
    <property type="project" value="InterPro"/>
</dbReference>
<organism evidence="6 7">
    <name type="scientific">Escherichia coli</name>
    <dbReference type="NCBI Taxonomy" id="562"/>
    <lineage>
        <taxon>Bacteria</taxon>
        <taxon>Pseudomonadati</taxon>
        <taxon>Pseudomonadota</taxon>
        <taxon>Gammaproteobacteria</taxon>
        <taxon>Enterobacterales</taxon>
        <taxon>Enterobacteriaceae</taxon>
        <taxon>Escherichia</taxon>
    </lineage>
</organism>
<proteinExistence type="inferred from homology"/>
<gene>
    <name evidence="6" type="primary">ygfI</name>
    <name evidence="6" type="ORF">NCTC8009_02237</name>
</gene>
<evidence type="ECO:0000313" key="7">
    <source>
        <dbReference type="Proteomes" id="UP000250991"/>
    </source>
</evidence>
<dbReference type="Proteomes" id="UP000250991">
    <property type="component" value="Unassembled WGS sequence"/>
</dbReference>
<reference evidence="6 7" key="1">
    <citation type="submission" date="2018-06" db="EMBL/GenBank/DDBJ databases">
        <authorList>
            <consortium name="Pathogen Informatics"/>
            <person name="Doyle S."/>
        </authorList>
    </citation>
    <scope>NUCLEOTIDE SEQUENCE [LARGE SCALE GENOMIC DNA]</scope>
    <source>
        <strain evidence="6 7">NCTC8009</strain>
    </source>
</reference>
<sequence>MDIFISKKMRNFILLAQTNNIARAAEKIHMTASPFGKSIAALEEQIGYTLFTRKDNNISLNKAGQELYQKLFPVYQRLSAIDNEIHNSGRRSREIVIGIDNTYPTIIFDQLISLGDKYEGVTAQPVEFSENGVIDNLFDRKLDFIISPQHVSARVQELENLTISELPPLRLGFLVSRRYEERQEQELLQELPWLQMRFQNRANFEAMIDANMRPCGINPTIIYRPTVLWPKSAPWSADIF</sequence>
<dbReference type="STRING" id="585034.ECIAI1_3041"/>
<dbReference type="InterPro" id="IPR036388">
    <property type="entry name" value="WH-like_DNA-bd_sf"/>
</dbReference>
<dbReference type="NCBIfam" id="NF047842">
    <property type="entry name" value="station_TF_SrsR"/>
    <property type="match status" value="1"/>
</dbReference>
<dbReference type="InterPro" id="IPR050176">
    <property type="entry name" value="LTTR"/>
</dbReference>
<dbReference type="PANTHER" id="PTHR30579:SF0">
    <property type="entry name" value="HTH-TYPE TRANSCRIPTIONAL ACTIVATOR ALLS"/>
    <property type="match status" value="1"/>
</dbReference>
<dbReference type="PANTHER" id="PTHR30579">
    <property type="entry name" value="TRANSCRIPTIONAL REGULATOR"/>
    <property type="match status" value="1"/>
</dbReference>
<dbReference type="PROSITE" id="PS50931">
    <property type="entry name" value="HTH_LYSR"/>
    <property type="match status" value="1"/>
</dbReference>
<name>A0A2X3K4B8_ECOLX</name>